<keyword evidence="2 6" id="KW-0479">Metal-binding</keyword>
<gene>
    <name evidence="6 7" type="primary">def</name>
    <name evidence="7" type="ORF">IM676_17620</name>
</gene>
<dbReference type="CDD" id="cd00487">
    <property type="entry name" value="Pep_deformylase"/>
    <property type="match status" value="1"/>
</dbReference>
<dbReference type="NCBIfam" id="NF001159">
    <property type="entry name" value="PRK00150.1-3"/>
    <property type="match status" value="1"/>
</dbReference>
<dbReference type="FunFam" id="3.90.45.10:FF:000003">
    <property type="entry name" value="Peptide deformylase"/>
    <property type="match status" value="1"/>
</dbReference>
<evidence type="ECO:0000256" key="4">
    <source>
        <dbReference type="ARBA" id="ARBA00022917"/>
    </source>
</evidence>
<dbReference type="EC" id="3.5.1.88" evidence="6"/>
<comment type="similarity">
    <text evidence="1 6">Belongs to the polypeptide deformylase family.</text>
</comment>
<dbReference type="InterPro" id="IPR023635">
    <property type="entry name" value="Peptide_deformylase"/>
</dbReference>
<dbReference type="KEGG" id="aee:IM676_17620"/>
<evidence type="ECO:0000256" key="3">
    <source>
        <dbReference type="ARBA" id="ARBA00022801"/>
    </source>
</evidence>
<evidence type="ECO:0000256" key="1">
    <source>
        <dbReference type="ARBA" id="ARBA00010759"/>
    </source>
</evidence>
<comment type="cofactor">
    <cofactor evidence="6">
        <name>Fe(2+)</name>
        <dbReference type="ChEBI" id="CHEBI:29033"/>
    </cofactor>
    <text evidence="6">Binds 1 Fe(2+) ion.</text>
</comment>
<keyword evidence="4 6" id="KW-0648">Protein biosynthesis</keyword>
<dbReference type="InterPro" id="IPR036821">
    <property type="entry name" value="Peptide_deformylase_sf"/>
</dbReference>
<dbReference type="SUPFAM" id="SSF56420">
    <property type="entry name" value="Peptide deformylase"/>
    <property type="match status" value="1"/>
</dbReference>
<dbReference type="GO" id="GO:0046872">
    <property type="term" value="F:metal ion binding"/>
    <property type="evidence" value="ECO:0007669"/>
    <property type="project" value="UniProtKB-KW"/>
</dbReference>
<feature type="binding site" evidence="6">
    <location>
        <position position="143"/>
    </location>
    <ligand>
        <name>Fe cation</name>
        <dbReference type="ChEBI" id="CHEBI:24875"/>
    </ligand>
</feature>
<dbReference type="GO" id="GO:0042586">
    <property type="term" value="F:peptide deformylase activity"/>
    <property type="evidence" value="ECO:0007669"/>
    <property type="project" value="UniProtKB-UniRule"/>
</dbReference>
<dbReference type="RefSeq" id="WP_200988089.1">
    <property type="nucleotide sequence ID" value="NZ_CP063311.1"/>
</dbReference>
<keyword evidence="8" id="KW-1185">Reference proteome</keyword>
<comment type="function">
    <text evidence="6">Removes the formyl group from the N-terminal Met of newly synthesized proteins. Requires at least a dipeptide for an efficient rate of reaction. N-terminal L-methionine is a prerequisite for activity but the enzyme has broad specificity at other positions.</text>
</comment>
<protein>
    <recommendedName>
        <fullName evidence="6">Peptide deformylase</fullName>
        <shortName evidence="6">PDF</shortName>
        <ecNumber evidence="6">3.5.1.88</ecNumber>
    </recommendedName>
    <alternativeName>
        <fullName evidence="6">Polypeptide deformylase</fullName>
    </alternativeName>
</protein>
<evidence type="ECO:0000313" key="8">
    <source>
        <dbReference type="Proteomes" id="UP000593846"/>
    </source>
</evidence>
<accession>A0A7S6RCI8</accession>
<evidence type="ECO:0000313" key="7">
    <source>
        <dbReference type="EMBL" id="QOV22464.1"/>
    </source>
</evidence>
<dbReference type="PANTHER" id="PTHR10458:SF21">
    <property type="entry name" value="PEPTIDE DEFORMYLASE"/>
    <property type="match status" value="1"/>
</dbReference>
<dbReference type="Pfam" id="PF01327">
    <property type="entry name" value="Pep_deformylase"/>
    <property type="match status" value="1"/>
</dbReference>
<proteinExistence type="inferred from homology"/>
<dbReference type="HAMAP" id="MF_00163">
    <property type="entry name" value="Pep_deformylase"/>
    <property type="match status" value="1"/>
</dbReference>
<dbReference type="PANTHER" id="PTHR10458">
    <property type="entry name" value="PEPTIDE DEFORMYLASE"/>
    <property type="match status" value="1"/>
</dbReference>
<feature type="active site" evidence="6">
    <location>
        <position position="144"/>
    </location>
</feature>
<dbReference type="AlphaFoldDB" id="A0A7S6RCI8"/>
<dbReference type="PIRSF" id="PIRSF004749">
    <property type="entry name" value="Pep_def"/>
    <property type="match status" value="1"/>
</dbReference>
<dbReference type="Proteomes" id="UP000593846">
    <property type="component" value="Chromosome"/>
</dbReference>
<dbReference type="GO" id="GO:0006412">
    <property type="term" value="P:translation"/>
    <property type="evidence" value="ECO:0007669"/>
    <property type="project" value="UniProtKB-UniRule"/>
</dbReference>
<comment type="catalytic activity">
    <reaction evidence="6">
        <text>N-terminal N-formyl-L-methionyl-[peptide] + H2O = N-terminal L-methionyl-[peptide] + formate</text>
        <dbReference type="Rhea" id="RHEA:24420"/>
        <dbReference type="Rhea" id="RHEA-COMP:10639"/>
        <dbReference type="Rhea" id="RHEA-COMP:10640"/>
        <dbReference type="ChEBI" id="CHEBI:15377"/>
        <dbReference type="ChEBI" id="CHEBI:15740"/>
        <dbReference type="ChEBI" id="CHEBI:49298"/>
        <dbReference type="ChEBI" id="CHEBI:64731"/>
        <dbReference type="EC" id="3.5.1.88"/>
    </reaction>
</comment>
<keyword evidence="3 6" id="KW-0378">Hydrolase</keyword>
<reference evidence="8" key="1">
    <citation type="submission" date="2020-10" db="EMBL/GenBank/DDBJ databases">
        <title>Genome-based taxonomic classification of the species Anabaenopsis elenkinii.</title>
        <authorList>
            <person name="Delbaje E."/>
            <person name="Andreote A.P.D."/>
            <person name="Pellegrinetti T.A."/>
            <person name="Cruz R.B."/>
            <person name="Branco L.H.Z."/>
            <person name="Fiore M.F."/>
        </authorList>
    </citation>
    <scope>NUCLEOTIDE SEQUENCE [LARGE SCALE GENOMIC DNA]</scope>
    <source>
        <strain evidence="8">CCIBt3563</strain>
    </source>
</reference>
<sequence length="181" mass="20643">MSELIQILQLGDPRLRQKATWVENTQDESIQKLIDNLTVTVTQSHGVGIAAPQISASYRLFIVASRPNVRYPHAPVMEPTAMINPRIIAHSGETISGWEGCLSVPGLRGLVPRYQAIEISYTDRHGKLQKQELTDFVARIFQHEYDHLDGVLFIDRVESYLNIITEEPYINHSFKSYIFDH</sequence>
<keyword evidence="5 6" id="KW-0408">Iron</keyword>
<organism evidence="7 8">
    <name type="scientific">Anabaenopsis elenkinii CCIBt3563</name>
    <dbReference type="NCBI Taxonomy" id="2779889"/>
    <lineage>
        <taxon>Bacteria</taxon>
        <taxon>Bacillati</taxon>
        <taxon>Cyanobacteriota</taxon>
        <taxon>Cyanophyceae</taxon>
        <taxon>Nostocales</taxon>
        <taxon>Nodulariaceae</taxon>
        <taxon>Anabaenopsis</taxon>
    </lineage>
</organism>
<feature type="binding site" evidence="6">
    <location>
        <position position="101"/>
    </location>
    <ligand>
        <name>Fe cation</name>
        <dbReference type="ChEBI" id="CHEBI:24875"/>
    </ligand>
</feature>
<dbReference type="PRINTS" id="PR01576">
    <property type="entry name" value="PDEFORMYLASE"/>
</dbReference>
<name>A0A7S6RCI8_9CYAN</name>
<feature type="binding site" evidence="6">
    <location>
        <position position="147"/>
    </location>
    <ligand>
        <name>Fe cation</name>
        <dbReference type="ChEBI" id="CHEBI:24875"/>
    </ligand>
</feature>
<dbReference type="Gene3D" id="3.90.45.10">
    <property type="entry name" value="Peptide deformylase"/>
    <property type="match status" value="1"/>
</dbReference>
<evidence type="ECO:0000256" key="6">
    <source>
        <dbReference type="HAMAP-Rule" id="MF_00163"/>
    </source>
</evidence>
<dbReference type="EMBL" id="CP063311">
    <property type="protein sequence ID" value="QOV22464.1"/>
    <property type="molecule type" value="Genomic_DNA"/>
</dbReference>
<dbReference type="NCBIfam" id="TIGR00079">
    <property type="entry name" value="pept_deformyl"/>
    <property type="match status" value="1"/>
</dbReference>
<evidence type="ECO:0000256" key="5">
    <source>
        <dbReference type="ARBA" id="ARBA00023004"/>
    </source>
</evidence>
<evidence type="ECO:0000256" key="2">
    <source>
        <dbReference type="ARBA" id="ARBA00022723"/>
    </source>
</evidence>